<dbReference type="SUPFAM" id="SSF53613">
    <property type="entry name" value="Ribokinase-like"/>
    <property type="match status" value="1"/>
</dbReference>
<keyword evidence="5" id="KW-0067">ATP-binding</keyword>
<dbReference type="KEGG" id="mbur:EQU24_03055"/>
<keyword evidence="2" id="KW-0808">Transferase</keyword>
<keyword evidence="8" id="KW-1185">Reference proteome</keyword>
<evidence type="ECO:0000313" key="8">
    <source>
        <dbReference type="Proteomes" id="UP000305881"/>
    </source>
</evidence>
<comment type="similarity">
    <text evidence="1">Belongs to the carbohydrate kinase PfkB family.</text>
</comment>
<dbReference type="EMBL" id="CP035467">
    <property type="protein sequence ID" value="QCW81340.1"/>
    <property type="molecule type" value="Genomic_DNA"/>
</dbReference>
<dbReference type="STRING" id="675511.GCA_000341735_02395"/>
<dbReference type="InterPro" id="IPR050306">
    <property type="entry name" value="PfkB_Carbo_kinase"/>
</dbReference>
<dbReference type="PANTHER" id="PTHR43085">
    <property type="entry name" value="HEXOKINASE FAMILY MEMBER"/>
    <property type="match status" value="1"/>
</dbReference>
<dbReference type="InterPro" id="IPR029056">
    <property type="entry name" value="Ribokinase-like"/>
</dbReference>
<evidence type="ECO:0000256" key="2">
    <source>
        <dbReference type="ARBA" id="ARBA00022679"/>
    </source>
</evidence>
<evidence type="ECO:0000313" key="7">
    <source>
        <dbReference type="EMBL" id="QCW81340.1"/>
    </source>
</evidence>
<dbReference type="AlphaFoldDB" id="A0A4P9ULE6"/>
<protein>
    <submittedName>
        <fullName evidence="7">Carbohydrate kinase</fullName>
    </submittedName>
</protein>
<dbReference type="RefSeq" id="WP_017840912.1">
    <property type="nucleotide sequence ID" value="NZ_CP035467.1"/>
</dbReference>
<organism evidence="7 8">
    <name type="scientific">Methylotuvimicrobium buryatense</name>
    <name type="common">Methylomicrobium buryatense</name>
    <dbReference type="NCBI Taxonomy" id="95641"/>
    <lineage>
        <taxon>Bacteria</taxon>
        <taxon>Pseudomonadati</taxon>
        <taxon>Pseudomonadota</taxon>
        <taxon>Gammaproteobacteria</taxon>
        <taxon>Methylococcales</taxon>
        <taxon>Methylococcaceae</taxon>
        <taxon>Methylotuvimicrobium</taxon>
    </lineage>
</organism>
<evidence type="ECO:0000259" key="6">
    <source>
        <dbReference type="Pfam" id="PF00294"/>
    </source>
</evidence>
<evidence type="ECO:0000256" key="3">
    <source>
        <dbReference type="ARBA" id="ARBA00022741"/>
    </source>
</evidence>
<dbReference type="Proteomes" id="UP000305881">
    <property type="component" value="Chromosome"/>
</dbReference>
<proteinExistence type="inferred from homology"/>
<accession>A0A4P9ULE6</accession>
<keyword evidence="4 7" id="KW-0418">Kinase</keyword>
<feature type="domain" description="Carbohydrate kinase PfkB" evidence="6">
    <location>
        <begin position="19"/>
        <end position="278"/>
    </location>
</feature>
<dbReference type="OrthoDB" id="9779730at2"/>
<reference evidence="8" key="1">
    <citation type="journal article" date="2019" name="J. Bacteriol.">
        <title>A Mutagenic Screen Identifies a TonB-Dependent Receptor Required for the Lanthanide Metal Switch in the Type I Methanotroph 'Methylotuvimicrobium buryatense' 5GB1C.</title>
        <authorList>
            <person name="Groom J.D."/>
            <person name="Ford S.M."/>
            <person name="Pesesky M.W."/>
            <person name="Lidstrom M.E."/>
        </authorList>
    </citation>
    <scope>NUCLEOTIDE SEQUENCE [LARGE SCALE GENOMIC DNA]</scope>
    <source>
        <strain evidence="8">5GB1C</strain>
    </source>
</reference>
<dbReference type="GO" id="GO:0016301">
    <property type="term" value="F:kinase activity"/>
    <property type="evidence" value="ECO:0007669"/>
    <property type="project" value="UniProtKB-KW"/>
</dbReference>
<keyword evidence="3" id="KW-0547">Nucleotide-binding</keyword>
<evidence type="ECO:0000256" key="1">
    <source>
        <dbReference type="ARBA" id="ARBA00010688"/>
    </source>
</evidence>
<dbReference type="GO" id="GO:0005524">
    <property type="term" value="F:ATP binding"/>
    <property type="evidence" value="ECO:0007669"/>
    <property type="project" value="UniProtKB-KW"/>
</dbReference>
<name>A0A4P9ULE6_METBY</name>
<dbReference type="Pfam" id="PF00294">
    <property type="entry name" value="PfkB"/>
    <property type="match status" value="1"/>
</dbReference>
<dbReference type="Gene3D" id="3.40.1190.20">
    <property type="match status" value="1"/>
</dbReference>
<gene>
    <name evidence="7" type="ORF">EQU24_03055</name>
</gene>
<evidence type="ECO:0000256" key="4">
    <source>
        <dbReference type="ARBA" id="ARBA00022777"/>
    </source>
</evidence>
<evidence type="ECO:0000256" key="5">
    <source>
        <dbReference type="ARBA" id="ARBA00022840"/>
    </source>
</evidence>
<dbReference type="InterPro" id="IPR011611">
    <property type="entry name" value="PfkB_dom"/>
</dbReference>
<dbReference type="PANTHER" id="PTHR43085:SF1">
    <property type="entry name" value="PSEUDOURIDINE KINASE-RELATED"/>
    <property type="match status" value="1"/>
</dbReference>
<sequence length="295" mass="32900">MNNNPITIFGEVLFDHFPDGSRVLGGAPFNVAWHLQAFCQAPHFISRIGQDATGDSVMAAMHKWGMDLSGLQRDIRHPTGVVDIVIEQGEPAYTIVPEQAYDYIDAAEFQETQHPGLLYHGTLALRQPVSRSTLGALKDAHKGRVFMDVNLREPWWQKDQVLEWLGQADWVKLNHHELAALYTVSGDLEADMQRFVELYRLQGLIVTSGKQGAFAIDRHGVSCRVTPGEIAQVIDTVGAGDAFASVMLLGLNLDWPLQMTMERAQAFASAMVTQRGATVRDHVFYQPFIEAWDLD</sequence>